<comment type="caution">
    <text evidence="1">The sequence shown here is derived from an EMBL/GenBank/DDBJ whole genome shotgun (WGS) entry which is preliminary data.</text>
</comment>
<evidence type="ECO:0000313" key="2">
    <source>
        <dbReference type="Proteomes" id="UP000821865"/>
    </source>
</evidence>
<evidence type="ECO:0000313" key="1">
    <source>
        <dbReference type="EMBL" id="KAH7980940.1"/>
    </source>
</evidence>
<sequence>MPLAAVYGEKDATFGSKSGETVLRASLARQRVGSMRSSATVPTHDVQDSSELYDIYVNSEGTEHRVDHVQDWTAFHAPTLTAVCSRGHLTWFKWRNKAQSRTKWGRNDYQDPPYFSKPCFELTYSPSGQPRDFPRRSPHKARPATKPGGTTYSDSDLDIDHLHHTLGQGTRTYTFIHNCLHKIAAFGKDAPQVTRQKMLPLQVLALVGTCQTSRYWLKMIRIHLHNGEDSPQLQNLNNKWEALVKEPYMMPAATMFETCRKAMTATRRPCRTARLAKPTCSRAFTRCARNGGT</sequence>
<reference evidence="1" key="1">
    <citation type="submission" date="2020-05" db="EMBL/GenBank/DDBJ databases">
        <title>Large-scale comparative analyses of tick genomes elucidate their genetic diversity and vector capacities.</title>
        <authorList>
            <person name="Jia N."/>
            <person name="Wang J."/>
            <person name="Shi W."/>
            <person name="Du L."/>
            <person name="Sun Y."/>
            <person name="Zhan W."/>
            <person name="Jiang J."/>
            <person name="Wang Q."/>
            <person name="Zhang B."/>
            <person name="Ji P."/>
            <person name="Sakyi L.B."/>
            <person name="Cui X."/>
            <person name="Yuan T."/>
            <person name="Jiang B."/>
            <person name="Yang W."/>
            <person name="Lam T.T.-Y."/>
            <person name="Chang Q."/>
            <person name="Ding S."/>
            <person name="Wang X."/>
            <person name="Zhu J."/>
            <person name="Ruan X."/>
            <person name="Zhao L."/>
            <person name="Wei J."/>
            <person name="Que T."/>
            <person name="Du C."/>
            <person name="Cheng J."/>
            <person name="Dai P."/>
            <person name="Han X."/>
            <person name="Huang E."/>
            <person name="Gao Y."/>
            <person name="Liu J."/>
            <person name="Shao H."/>
            <person name="Ye R."/>
            <person name="Li L."/>
            <person name="Wei W."/>
            <person name="Wang X."/>
            <person name="Wang C."/>
            <person name="Yang T."/>
            <person name="Huo Q."/>
            <person name="Li W."/>
            <person name="Guo W."/>
            <person name="Chen H."/>
            <person name="Zhou L."/>
            <person name="Ni X."/>
            <person name="Tian J."/>
            <person name="Zhou Y."/>
            <person name="Sheng Y."/>
            <person name="Liu T."/>
            <person name="Pan Y."/>
            <person name="Xia L."/>
            <person name="Li J."/>
            <person name="Zhao F."/>
            <person name="Cao W."/>
        </authorList>
    </citation>
    <scope>NUCLEOTIDE SEQUENCE</scope>
    <source>
        <strain evidence="1">Dsil-2018</strain>
    </source>
</reference>
<dbReference type="Proteomes" id="UP000821865">
    <property type="component" value="Chromosome 1"/>
</dbReference>
<dbReference type="EMBL" id="CM023470">
    <property type="protein sequence ID" value="KAH7980940.1"/>
    <property type="molecule type" value="Genomic_DNA"/>
</dbReference>
<protein>
    <submittedName>
        <fullName evidence="1">Uncharacterized protein</fullName>
    </submittedName>
</protein>
<gene>
    <name evidence="1" type="ORF">HPB49_020357</name>
</gene>
<proteinExistence type="predicted"/>
<name>A0ACB8E2H8_DERSI</name>
<accession>A0ACB8E2H8</accession>
<keyword evidence="2" id="KW-1185">Reference proteome</keyword>
<organism evidence="1 2">
    <name type="scientific">Dermacentor silvarum</name>
    <name type="common">Tick</name>
    <dbReference type="NCBI Taxonomy" id="543639"/>
    <lineage>
        <taxon>Eukaryota</taxon>
        <taxon>Metazoa</taxon>
        <taxon>Ecdysozoa</taxon>
        <taxon>Arthropoda</taxon>
        <taxon>Chelicerata</taxon>
        <taxon>Arachnida</taxon>
        <taxon>Acari</taxon>
        <taxon>Parasitiformes</taxon>
        <taxon>Ixodida</taxon>
        <taxon>Ixodoidea</taxon>
        <taxon>Ixodidae</taxon>
        <taxon>Rhipicephalinae</taxon>
        <taxon>Dermacentor</taxon>
    </lineage>
</organism>